<name>A0AAD9V8R5_ACRCE</name>
<evidence type="ECO:0000256" key="8">
    <source>
        <dbReference type="ARBA" id="ARBA00031347"/>
    </source>
</evidence>
<dbReference type="InterPro" id="IPR007255">
    <property type="entry name" value="COG8"/>
</dbReference>
<proteinExistence type="inferred from homology"/>
<feature type="compositionally biased region" description="Basic and acidic residues" evidence="9">
    <location>
        <begin position="209"/>
        <end position="221"/>
    </location>
</feature>
<evidence type="ECO:0000256" key="9">
    <source>
        <dbReference type="SAM" id="MobiDB-lite"/>
    </source>
</evidence>
<comment type="similarity">
    <text evidence="2">Belongs to the COG8 family.</text>
</comment>
<accession>A0AAD9V8R5</accession>
<feature type="region of interest" description="Disordered" evidence="9">
    <location>
        <begin position="152"/>
        <end position="253"/>
    </location>
</feature>
<dbReference type="GO" id="GO:0000139">
    <property type="term" value="C:Golgi membrane"/>
    <property type="evidence" value="ECO:0007669"/>
    <property type="project" value="UniProtKB-SubCell"/>
</dbReference>
<feature type="compositionally biased region" description="Basic and acidic residues" evidence="9">
    <location>
        <begin position="156"/>
        <end position="171"/>
    </location>
</feature>
<reference evidence="10" key="2">
    <citation type="journal article" date="2023" name="Science">
        <title>Genomic signatures of disease resistance in endangered staghorn corals.</title>
        <authorList>
            <person name="Vollmer S.V."/>
            <person name="Selwyn J.D."/>
            <person name="Despard B.A."/>
            <person name="Roesel C.L."/>
        </authorList>
    </citation>
    <scope>NUCLEOTIDE SEQUENCE</scope>
    <source>
        <strain evidence="10">K2</strain>
    </source>
</reference>
<evidence type="ECO:0000256" key="3">
    <source>
        <dbReference type="ARBA" id="ARBA00020983"/>
    </source>
</evidence>
<evidence type="ECO:0000256" key="2">
    <source>
        <dbReference type="ARBA" id="ARBA00006419"/>
    </source>
</evidence>
<feature type="compositionally biased region" description="Basic and acidic residues" evidence="9">
    <location>
        <begin position="189"/>
        <end position="199"/>
    </location>
</feature>
<sequence>MDTKIRVSMRGRFLVCGFFGFAVLFCRFNEAMKSYSPQTIPSAVPTAVLSTISTKAENTEDLHPPVSLSQHPPLAIFTNSVLTAFNELRHCAPLSLVSQVAEELQSAFSSLIQTTLAFHSSAFFILRGSTLVGGSTMLRLEIKSLQTSLEPVMSKDTVREEEPDLEKEAKSRRNAVSPINIKAPAENELVSREEMERASRFALTPLAKNEAEGRQETEKENPWLGDQIPEEKYSQEQMEEDTLKSEMKEPDWT</sequence>
<comment type="caution">
    <text evidence="10">The sequence shown here is derived from an EMBL/GenBank/DDBJ whole genome shotgun (WGS) entry which is preliminary data.</text>
</comment>
<keyword evidence="7" id="KW-0472">Membrane</keyword>
<evidence type="ECO:0000313" key="11">
    <source>
        <dbReference type="Proteomes" id="UP001249851"/>
    </source>
</evidence>
<keyword evidence="11" id="KW-1185">Reference proteome</keyword>
<protein>
    <recommendedName>
        <fullName evidence="3">Conserved oligomeric Golgi complex subunit 8</fullName>
    </recommendedName>
    <alternativeName>
        <fullName evidence="8">Component of oligomeric Golgi complex 8</fullName>
    </alternativeName>
</protein>
<dbReference type="GO" id="GO:0015031">
    <property type="term" value="P:protein transport"/>
    <property type="evidence" value="ECO:0007669"/>
    <property type="project" value="UniProtKB-KW"/>
</dbReference>
<evidence type="ECO:0000256" key="4">
    <source>
        <dbReference type="ARBA" id="ARBA00022448"/>
    </source>
</evidence>
<dbReference type="Proteomes" id="UP001249851">
    <property type="component" value="Unassembled WGS sequence"/>
</dbReference>
<dbReference type="GO" id="GO:0017119">
    <property type="term" value="C:Golgi transport complex"/>
    <property type="evidence" value="ECO:0007669"/>
    <property type="project" value="InterPro"/>
</dbReference>
<feature type="compositionally biased region" description="Basic and acidic residues" evidence="9">
    <location>
        <begin position="241"/>
        <end position="253"/>
    </location>
</feature>
<dbReference type="PANTHER" id="PTHR21311:SF0">
    <property type="entry name" value="CONSERVED OLIGOMERIC GOLGI COMPLEX SUBUNIT 8"/>
    <property type="match status" value="1"/>
</dbReference>
<keyword evidence="4" id="KW-0813">Transport</keyword>
<dbReference type="GO" id="GO:0006891">
    <property type="term" value="P:intra-Golgi vesicle-mediated transport"/>
    <property type="evidence" value="ECO:0007669"/>
    <property type="project" value="TreeGrafter"/>
</dbReference>
<comment type="subcellular location">
    <subcellularLocation>
        <location evidence="1">Golgi apparatus membrane</location>
        <topology evidence="1">Peripheral membrane protein</topology>
    </subcellularLocation>
</comment>
<dbReference type="EMBL" id="JARQWQ010000021">
    <property type="protein sequence ID" value="KAK2564920.1"/>
    <property type="molecule type" value="Genomic_DNA"/>
</dbReference>
<keyword evidence="5" id="KW-0653">Protein transport</keyword>
<evidence type="ECO:0000256" key="7">
    <source>
        <dbReference type="ARBA" id="ARBA00023136"/>
    </source>
</evidence>
<evidence type="ECO:0000313" key="10">
    <source>
        <dbReference type="EMBL" id="KAK2564920.1"/>
    </source>
</evidence>
<keyword evidence="6" id="KW-0333">Golgi apparatus</keyword>
<gene>
    <name evidence="10" type="ORF">P5673_011629</name>
</gene>
<evidence type="ECO:0000256" key="1">
    <source>
        <dbReference type="ARBA" id="ARBA00004395"/>
    </source>
</evidence>
<organism evidence="10 11">
    <name type="scientific">Acropora cervicornis</name>
    <name type="common">Staghorn coral</name>
    <dbReference type="NCBI Taxonomy" id="6130"/>
    <lineage>
        <taxon>Eukaryota</taxon>
        <taxon>Metazoa</taxon>
        <taxon>Cnidaria</taxon>
        <taxon>Anthozoa</taxon>
        <taxon>Hexacorallia</taxon>
        <taxon>Scleractinia</taxon>
        <taxon>Astrocoeniina</taxon>
        <taxon>Acroporidae</taxon>
        <taxon>Acropora</taxon>
    </lineage>
</organism>
<dbReference type="AlphaFoldDB" id="A0AAD9V8R5"/>
<reference evidence="10" key="1">
    <citation type="journal article" date="2023" name="G3 (Bethesda)">
        <title>Whole genome assembly and annotation of the endangered Caribbean coral Acropora cervicornis.</title>
        <authorList>
            <person name="Selwyn J.D."/>
            <person name="Vollmer S.V."/>
        </authorList>
    </citation>
    <scope>NUCLEOTIDE SEQUENCE</scope>
    <source>
        <strain evidence="10">K2</strain>
    </source>
</reference>
<evidence type="ECO:0000256" key="6">
    <source>
        <dbReference type="ARBA" id="ARBA00023034"/>
    </source>
</evidence>
<dbReference type="PANTHER" id="PTHR21311">
    <property type="entry name" value="CONSERVED OLIGOMERIC GOLGI COMPLEX COMPONENT 8"/>
    <property type="match status" value="1"/>
</dbReference>
<evidence type="ECO:0000256" key="5">
    <source>
        <dbReference type="ARBA" id="ARBA00022927"/>
    </source>
</evidence>